<dbReference type="InterPro" id="IPR023364">
    <property type="entry name" value="Trans_sialidase_dom3"/>
</dbReference>
<dbReference type="EMBL" id="JBHTOP010000022">
    <property type="protein sequence ID" value="MFD1671839.1"/>
    <property type="molecule type" value="Genomic_DNA"/>
</dbReference>
<dbReference type="InterPro" id="IPR026856">
    <property type="entry name" value="Sialidase_fam"/>
</dbReference>
<evidence type="ECO:0000256" key="7">
    <source>
        <dbReference type="ARBA" id="ARBA00023295"/>
    </source>
</evidence>
<dbReference type="Pfam" id="PF02973">
    <property type="entry name" value="Sialidase"/>
    <property type="match status" value="1"/>
</dbReference>
<evidence type="ECO:0000313" key="12">
    <source>
        <dbReference type="Proteomes" id="UP001597267"/>
    </source>
</evidence>
<evidence type="ECO:0000313" key="11">
    <source>
        <dbReference type="EMBL" id="MFD1671839.1"/>
    </source>
</evidence>
<dbReference type="CDD" id="cd15482">
    <property type="entry name" value="Sialidase_non-viral"/>
    <property type="match status" value="1"/>
</dbReference>
<evidence type="ECO:0000256" key="1">
    <source>
        <dbReference type="ARBA" id="ARBA00000427"/>
    </source>
</evidence>
<evidence type="ECO:0000256" key="3">
    <source>
        <dbReference type="ARBA" id="ARBA00012733"/>
    </source>
</evidence>
<dbReference type="Gene3D" id="2.60.120.200">
    <property type="match status" value="1"/>
</dbReference>
<dbReference type="SUPFAM" id="SSF50939">
    <property type="entry name" value="Sialidases"/>
    <property type="match status" value="1"/>
</dbReference>
<dbReference type="PANTHER" id="PTHR10628">
    <property type="entry name" value="SIALIDASE"/>
    <property type="match status" value="1"/>
</dbReference>
<gene>
    <name evidence="11" type="ORF">ACFQ5M_07025</name>
</gene>
<proteinExistence type="inferred from homology"/>
<dbReference type="Proteomes" id="UP001597267">
    <property type="component" value="Unassembled WGS sequence"/>
</dbReference>
<organism evidence="11 12">
    <name type="scientific">Agrilactobacillus yilanensis</name>
    <dbReference type="NCBI Taxonomy" id="2485997"/>
    <lineage>
        <taxon>Bacteria</taxon>
        <taxon>Bacillati</taxon>
        <taxon>Bacillota</taxon>
        <taxon>Bacilli</taxon>
        <taxon>Lactobacillales</taxon>
        <taxon>Lactobacillaceae</taxon>
        <taxon>Agrilactobacillus</taxon>
    </lineage>
</organism>
<keyword evidence="7" id="KW-0326">Glycosidase</keyword>
<feature type="chain" id="PRO_5046243794" description="exo-alpha-sialidase" evidence="8">
    <location>
        <begin position="31"/>
        <end position="690"/>
    </location>
</feature>
<feature type="domain" description="Glycoside hydrolase family 33 N-terminal" evidence="9">
    <location>
        <begin position="36"/>
        <end position="218"/>
    </location>
</feature>
<evidence type="ECO:0000259" key="9">
    <source>
        <dbReference type="Pfam" id="PF02973"/>
    </source>
</evidence>
<comment type="similarity">
    <text evidence="2">Belongs to the glycosyl hydrolase 33 family.</text>
</comment>
<sequence length="690" mass="76273">MKVKTIRFTFVVLGLMLMVSGLLSSNKASAATEPVYEKNDISLTNSGLDITETLSPLLNGNDQTIIVRFKSDNSNALQALIGLSNNNKGYQNNYFDIYMRNTGELGIELRDSNQAINYQVSRPAALWGKSKGVEHYNTIAFVANSEAKSYTLFANGTKIVEQKVSDFKGINEITGMNAINIGGVNRAGKLAFNFSGEINSLKVYNESLNDQVLESATIESDLPVQIFKANDETGANYFRIPSLYTLNNGRILASADARYGGTHDFLNKINIATSYSDDNGATWATPRLTLAFEDFANEPIEWPRGPGDRDLKISGGATFIDSVMVQSPKDNKVIMMADVMPAGIGFSAANRSDSGYKQINGKYYVKLKKTGETAYNYTIRENGVIYNDTTNEPTTYGVDGHYGLMENGKYLKVEQYSAEFKDGVKHEYHNGTFVNMNIFYKDALFKVVPTNYIAYTTSDDNGTSWSEPTLLPPVMGLDHNAAYLGPGKGTVVSTTGRIIFPAYTGADVVYIYSDDNGLTWAANSVKLPSGWSAEAQIVEINSGVLQSYMRTNNGKVAYMTSTDGGDTWGAPQYLDFINNPGYGTQLSIIKYSQLIDGQEAVILSTPNATNGRRNGQLWTGLIDKANNTINWKYHYDVDYSNYGYSYSAVEELPNHDIGLFYEKFDSWSRNELHMKNVLPYTSLTIDQLLN</sequence>
<dbReference type="InterPro" id="IPR004124">
    <property type="entry name" value="Glyco_hydro_33_N"/>
</dbReference>
<name>A0ABW4J781_9LACO</name>
<dbReference type="RefSeq" id="WP_125714487.1">
    <property type="nucleotide sequence ID" value="NZ_JBHTOP010000022.1"/>
</dbReference>
<dbReference type="Gene3D" id="2.120.10.10">
    <property type="match status" value="1"/>
</dbReference>
<keyword evidence="6" id="KW-0378">Hydrolase</keyword>
<evidence type="ECO:0000256" key="4">
    <source>
        <dbReference type="ARBA" id="ARBA00022729"/>
    </source>
</evidence>
<evidence type="ECO:0000256" key="5">
    <source>
        <dbReference type="ARBA" id="ARBA00022737"/>
    </source>
</evidence>
<dbReference type="Gene3D" id="2.40.220.10">
    <property type="entry name" value="Intramolecular Trans-sialidase, Domain 3"/>
    <property type="match status" value="1"/>
</dbReference>
<accession>A0ABW4J781</accession>
<feature type="signal peptide" evidence="8">
    <location>
        <begin position="1"/>
        <end position="30"/>
    </location>
</feature>
<keyword evidence="4 8" id="KW-0732">Signal</keyword>
<dbReference type="InterPro" id="IPR013320">
    <property type="entry name" value="ConA-like_dom_sf"/>
</dbReference>
<dbReference type="EC" id="3.2.1.18" evidence="3"/>
<keyword evidence="12" id="KW-1185">Reference proteome</keyword>
<reference evidence="12" key="1">
    <citation type="journal article" date="2019" name="Int. J. Syst. Evol. Microbiol.">
        <title>The Global Catalogue of Microorganisms (GCM) 10K type strain sequencing project: providing services to taxonomists for standard genome sequencing and annotation.</title>
        <authorList>
            <consortium name="The Broad Institute Genomics Platform"/>
            <consortium name="The Broad Institute Genome Sequencing Center for Infectious Disease"/>
            <person name="Wu L."/>
            <person name="Ma J."/>
        </authorList>
    </citation>
    <scope>NUCLEOTIDE SEQUENCE [LARGE SCALE GENOMIC DNA]</scope>
    <source>
        <strain evidence="12">CCM 8896</strain>
    </source>
</reference>
<comment type="catalytic activity">
    <reaction evidence="1">
        <text>Hydrolysis of alpha-(2-&gt;3)-, alpha-(2-&gt;6)-, alpha-(2-&gt;8)- glycosidic linkages of terminal sialic acid residues in oligosaccharides, glycoproteins, glycolipids, colominic acid and synthetic substrates.</text>
        <dbReference type="EC" id="3.2.1.18"/>
    </reaction>
</comment>
<dbReference type="SUPFAM" id="SSF49899">
    <property type="entry name" value="Concanavalin A-like lectins/glucanases"/>
    <property type="match status" value="1"/>
</dbReference>
<comment type="caution">
    <text evidence="11">The sequence shown here is derived from an EMBL/GenBank/DDBJ whole genome shotgun (WGS) entry which is preliminary data.</text>
</comment>
<keyword evidence="5" id="KW-0677">Repeat</keyword>
<feature type="domain" description="Sialidase" evidence="10">
    <location>
        <begin position="451"/>
        <end position="650"/>
    </location>
</feature>
<dbReference type="InterPro" id="IPR036278">
    <property type="entry name" value="Sialidase_sf"/>
</dbReference>
<evidence type="ECO:0000256" key="6">
    <source>
        <dbReference type="ARBA" id="ARBA00022801"/>
    </source>
</evidence>
<dbReference type="PANTHER" id="PTHR10628:SF30">
    <property type="entry name" value="EXO-ALPHA-SIALIDASE"/>
    <property type="match status" value="1"/>
</dbReference>
<evidence type="ECO:0000259" key="10">
    <source>
        <dbReference type="Pfam" id="PF13088"/>
    </source>
</evidence>
<evidence type="ECO:0000256" key="8">
    <source>
        <dbReference type="SAM" id="SignalP"/>
    </source>
</evidence>
<evidence type="ECO:0000256" key="2">
    <source>
        <dbReference type="ARBA" id="ARBA00009348"/>
    </source>
</evidence>
<protein>
    <recommendedName>
        <fullName evidence="3">exo-alpha-sialidase</fullName>
        <ecNumber evidence="3">3.2.1.18</ecNumber>
    </recommendedName>
</protein>
<dbReference type="InterPro" id="IPR011040">
    <property type="entry name" value="Sialidase"/>
</dbReference>
<dbReference type="Pfam" id="PF13088">
    <property type="entry name" value="BNR_2"/>
    <property type="match status" value="1"/>
</dbReference>